<comment type="caution">
    <text evidence="2">The sequence shown here is derived from an EMBL/GenBank/DDBJ whole genome shotgun (WGS) entry which is preliminary data.</text>
</comment>
<evidence type="ECO:0000313" key="3">
    <source>
        <dbReference type="Proteomes" id="UP001386955"/>
    </source>
</evidence>
<sequence length="140" mass="15678">MGNAYRDPGHDYRYPLTGQTARSQSEWHAARGRRVEHHAAEYDAAGQRGQDRAVGRGMGLRGINPAVEGSASQDTRRIIETRGARTEPHCQDSLRRVSLRRISLRHVKTEGHVPAGVRVRQDRVEQIRPLETGLGRVAQI</sequence>
<dbReference type="EMBL" id="JAYMYS010000004">
    <property type="protein sequence ID" value="KAK7394499.1"/>
    <property type="molecule type" value="Genomic_DNA"/>
</dbReference>
<name>A0AAN9XJD8_PSOTE</name>
<organism evidence="2 3">
    <name type="scientific">Psophocarpus tetragonolobus</name>
    <name type="common">Winged bean</name>
    <name type="synonym">Dolichos tetragonolobus</name>
    <dbReference type="NCBI Taxonomy" id="3891"/>
    <lineage>
        <taxon>Eukaryota</taxon>
        <taxon>Viridiplantae</taxon>
        <taxon>Streptophyta</taxon>
        <taxon>Embryophyta</taxon>
        <taxon>Tracheophyta</taxon>
        <taxon>Spermatophyta</taxon>
        <taxon>Magnoliopsida</taxon>
        <taxon>eudicotyledons</taxon>
        <taxon>Gunneridae</taxon>
        <taxon>Pentapetalae</taxon>
        <taxon>rosids</taxon>
        <taxon>fabids</taxon>
        <taxon>Fabales</taxon>
        <taxon>Fabaceae</taxon>
        <taxon>Papilionoideae</taxon>
        <taxon>50 kb inversion clade</taxon>
        <taxon>NPAAA clade</taxon>
        <taxon>indigoferoid/millettioid clade</taxon>
        <taxon>Phaseoleae</taxon>
        <taxon>Psophocarpus</taxon>
    </lineage>
</organism>
<feature type="region of interest" description="Disordered" evidence="1">
    <location>
        <begin position="1"/>
        <end position="23"/>
    </location>
</feature>
<accession>A0AAN9XJD8</accession>
<reference evidence="2 3" key="1">
    <citation type="submission" date="2024-01" db="EMBL/GenBank/DDBJ databases">
        <title>The genomes of 5 underutilized Papilionoideae crops provide insights into root nodulation and disease resistanc.</title>
        <authorList>
            <person name="Jiang F."/>
        </authorList>
    </citation>
    <scope>NUCLEOTIDE SEQUENCE [LARGE SCALE GENOMIC DNA]</scope>
    <source>
        <strain evidence="2">DUOXIRENSHENG_FW03</strain>
        <tissue evidence="2">Leaves</tissue>
    </source>
</reference>
<keyword evidence="3" id="KW-1185">Reference proteome</keyword>
<evidence type="ECO:0000256" key="1">
    <source>
        <dbReference type="SAM" id="MobiDB-lite"/>
    </source>
</evidence>
<dbReference type="Proteomes" id="UP001386955">
    <property type="component" value="Unassembled WGS sequence"/>
</dbReference>
<gene>
    <name evidence="2" type="ORF">VNO78_15028</name>
</gene>
<evidence type="ECO:0000313" key="2">
    <source>
        <dbReference type="EMBL" id="KAK7394499.1"/>
    </source>
</evidence>
<proteinExistence type="predicted"/>
<dbReference type="AlphaFoldDB" id="A0AAN9XJD8"/>
<protein>
    <submittedName>
        <fullName evidence="2">Uncharacterized protein</fullName>
    </submittedName>
</protein>